<feature type="compositionally biased region" description="Low complexity" evidence="8">
    <location>
        <begin position="284"/>
        <end position="312"/>
    </location>
</feature>
<feature type="region of interest" description="Disordered" evidence="8">
    <location>
        <begin position="195"/>
        <end position="223"/>
    </location>
</feature>
<feature type="region of interest" description="Disordered" evidence="8">
    <location>
        <begin position="246"/>
        <end position="347"/>
    </location>
</feature>
<evidence type="ECO:0000256" key="2">
    <source>
        <dbReference type="ARBA" id="ARBA00022723"/>
    </source>
</evidence>
<dbReference type="InterPro" id="IPR036236">
    <property type="entry name" value="Znf_C2H2_sf"/>
</dbReference>
<dbReference type="FunFam" id="3.30.160.60:FF:002343">
    <property type="entry name" value="Zinc finger protein 33A"/>
    <property type="match status" value="1"/>
</dbReference>
<dbReference type="GO" id="GO:0000978">
    <property type="term" value="F:RNA polymerase II cis-regulatory region sequence-specific DNA binding"/>
    <property type="evidence" value="ECO:0007669"/>
    <property type="project" value="InterPro"/>
</dbReference>
<evidence type="ECO:0000256" key="3">
    <source>
        <dbReference type="ARBA" id="ARBA00022737"/>
    </source>
</evidence>
<dbReference type="GO" id="GO:0000981">
    <property type="term" value="F:DNA-binding transcription factor activity, RNA polymerase II-specific"/>
    <property type="evidence" value="ECO:0007669"/>
    <property type="project" value="InterPro"/>
</dbReference>
<evidence type="ECO:0000259" key="9">
    <source>
        <dbReference type="PROSITE" id="PS50157"/>
    </source>
</evidence>
<keyword evidence="6" id="KW-0539">Nucleus</keyword>
<feature type="region of interest" description="Disordered" evidence="8">
    <location>
        <begin position="120"/>
        <end position="155"/>
    </location>
</feature>
<dbReference type="GO" id="GO:0000785">
    <property type="term" value="C:chromatin"/>
    <property type="evidence" value="ECO:0007669"/>
    <property type="project" value="TreeGrafter"/>
</dbReference>
<feature type="compositionally biased region" description="Low complexity" evidence="8">
    <location>
        <begin position="543"/>
        <end position="555"/>
    </location>
</feature>
<feature type="compositionally biased region" description="Low complexity" evidence="8">
    <location>
        <begin position="619"/>
        <end position="637"/>
    </location>
</feature>
<proteinExistence type="predicted"/>
<dbReference type="EMBL" id="KZ301973">
    <property type="protein sequence ID" value="PFH53509.1"/>
    <property type="molecule type" value="Genomic_DNA"/>
</dbReference>
<evidence type="ECO:0000256" key="1">
    <source>
        <dbReference type="ARBA" id="ARBA00004123"/>
    </source>
</evidence>
<dbReference type="PANTHER" id="PTHR40626:SF32">
    <property type="entry name" value="ZINC FINGER PROTEIN RST2"/>
    <property type="match status" value="1"/>
</dbReference>
<feature type="domain" description="C2H2-type" evidence="9">
    <location>
        <begin position="76"/>
        <end position="103"/>
    </location>
</feature>
<keyword evidence="5" id="KW-0862">Zinc</keyword>
<dbReference type="Pfam" id="PF00096">
    <property type="entry name" value="zf-C2H2"/>
    <property type="match status" value="2"/>
</dbReference>
<feature type="compositionally biased region" description="Low complexity" evidence="8">
    <location>
        <begin position="418"/>
        <end position="431"/>
    </location>
</feature>
<accession>A0A2A9NSJ2</accession>
<dbReference type="PROSITE" id="PS50157">
    <property type="entry name" value="ZINC_FINGER_C2H2_2"/>
    <property type="match status" value="2"/>
</dbReference>
<dbReference type="STRING" id="703135.A0A2A9NSJ2"/>
<organism evidence="10 11">
    <name type="scientific">Amanita thiersii Skay4041</name>
    <dbReference type="NCBI Taxonomy" id="703135"/>
    <lineage>
        <taxon>Eukaryota</taxon>
        <taxon>Fungi</taxon>
        <taxon>Dikarya</taxon>
        <taxon>Basidiomycota</taxon>
        <taxon>Agaricomycotina</taxon>
        <taxon>Agaricomycetes</taxon>
        <taxon>Agaricomycetidae</taxon>
        <taxon>Agaricales</taxon>
        <taxon>Pluteineae</taxon>
        <taxon>Amanitaceae</taxon>
        <taxon>Amanita</taxon>
    </lineage>
</organism>
<keyword evidence="11" id="KW-1185">Reference proteome</keyword>
<evidence type="ECO:0000313" key="11">
    <source>
        <dbReference type="Proteomes" id="UP000242287"/>
    </source>
</evidence>
<evidence type="ECO:0000256" key="7">
    <source>
        <dbReference type="PROSITE-ProRule" id="PRU00042"/>
    </source>
</evidence>
<dbReference type="Proteomes" id="UP000242287">
    <property type="component" value="Unassembled WGS sequence"/>
</dbReference>
<dbReference type="AlphaFoldDB" id="A0A2A9NSJ2"/>
<keyword evidence="4 7" id="KW-0863">Zinc-finger</keyword>
<feature type="region of interest" description="Disordered" evidence="8">
    <location>
        <begin position="540"/>
        <end position="586"/>
    </location>
</feature>
<evidence type="ECO:0000256" key="5">
    <source>
        <dbReference type="ARBA" id="ARBA00022833"/>
    </source>
</evidence>
<evidence type="ECO:0000256" key="6">
    <source>
        <dbReference type="ARBA" id="ARBA00023242"/>
    </source>
</evidence>
<name>A0A2A9NSJ2_9AGAR</name>
<dbReference type="GO" id="GO:0005634">
    <property type="term" value="C:nucleus"/>
    <property type="evidence" value="ECO:0007669"/>
    <property type="project" value="UniProtKB-SubCell"/>
</dbReference>
<feature type="compositionally biased region" description="Low complexity" evidence="8">
    <location>
        <begin position="331"/>
        <end position="346"/>
    </location>
</feature>
<dbReference type="Gene3D" id="3.30.160.60">
    <property type="entry name" value="Classic Zinc Finger"/>
    <property type="match status" value="2"/>
</dbReference>
<feature type="region of interest" description="Disordered" evidence="8">
    <location>
        <begin position="619"/>
        <end position="694"/>
    </location>
</feature>
<feature type="region of interest" description="Disordered" evidence="8">
    <location>
        <begin position="385"/>
        <end position="486"/>
    </location>
</feature>
<protein>
    <recommendedName>
        <fullName evidence="9">C2H2-type domain-containing protein</fullName>
    </recommendedName>
</protein>
<feature type="compositionally biased region" description="Polar residues" evidence="8">
    <location>
        <begin position="655"/>
        <end position="664"/>
    </location>
</feature>
<reference evidence="10 11" key="1">
    <citation type="submission" date="2014-02" db="EMBL/GenBank/DDBJ databases">
        <title>Transposable element dynamics among asymbiotic and ectomycorrhizal Amanita fungi.</title>
        <authorList>
            <consortium name="DOE Joint Genome Institute"/>
            <person name="Hess J."/>
            <person name="Skrede I."/>
            <person name="Wolfe B."/>
            <person name="LaButti K."/>
            <person name="Ohm R.A."/>
            <person name="Grigoriev I.V."/>
            <person name="Pringle A."/>
        </authorList>
    </citation>
    <scope>NUCLEOTIDE SEQUENCE [LARGE SCALE GENOMIC DNA]</scope>
    <source>
        <strain evidence="10 11">SKay4041</strain>
    </source>
</reference>
<dbReference type="PANTHER" id="PTHR40626">
    <property type="entry name" value="MIP31509P"/>
    <property type="match status" value="1"/>
</dbReference>
<feature type="domain" description="C2H2-type" evidence="9">
    <location>
        <begin position="45"/>
        <end position="75"/>
    </location>
</feature>
<evidence type="ECO:0000256" key="4">
    <source>
        <dbReference type="ARBA" id="ARBA00022771"/>
    </source>
</evidence>
<dbReference type="SUPFAM" id="SSF57667">
    <property type="entry name" value="beta-beta-alpha zinc fingers"/>
    <property type="match status" value="1"/>
</dbReference>
<dbReference type="InterPro" id="IPR013087">
    <property type="entry name" value="Znf_C2H2_type"/>
</dbReference>
<gene>
    <name evidence="10" type="ORF">AMATHDRAFT_54646</name>
</gene>
<evidence type="ECO:0000313" key="10">
    <source>
        <dbReference type="EMBL" id="PFH53509.1"/>
    </source>
</evidence>
<comment type="subcellular location">
    <subcellularLocation>
        <location evidence="1">Nucleus</location>
    </subcellularLocation>
</comment>
<dbReference type="OrthoDB" id="10018191at2759"/>
<evidence type="ECO:0000256" key="8">
    <source>
        <dbReference type="SAM" id="MobiDB-lite"/>
    </source>
</evidence>
<dbReference type="GO" id="GO:0008270">
    <property type="term" value="F:zinc ion binding"/>
    <property type="evidence" value="ECO:0007669"/>
    <property type="project" value="UniProtKB-KW"/>
</dbReference>
<dbReference type="InterPro" id="IPR051059">
    <property type="entry name" value="VerF-like"/>
</dbReference>
<keyword evidence="2" id="KW-0479">Metal-binding</keyword>
<dbReference type="SMART" id="SM00355">
    <property type="entry name" value="ZnF_C2H2"/>
    <property type="match status" value="2"/>
</dbReference>
<sequence>MDRKSPPERSSTDPPDMATMVIPTNLHHPSAGVNKRYRPTPAKTFQCRGFGDCRMVFSRSEHLARHIRKHTGERPFGCHCGKQFSRLDNLRQHAQTVHADKQEQNEVMMRHLTSLHASMAAANKSSGARGGRRPNPSPSHGVTAGLNSSGSPMNIIKQEDSGIKIQQRPGTSTGYEGDHNGLLYHSGATWHVQQADMERPDSRPSNNHSFRDPGQSFLISSSSSTAAAAPSHSFLPFSSTFNFSLPDPTRGDVRPGTSSSRPPTAGSLADPNSRSLPPLSAVVSASLSTPSQQQQSFFTASSHQQQQQSSLHVLPLPNPYALRRPSTSIRPGTAPASASFFSSKSSGYGGTGLVSRPELYLSYGRSGGGLNSDVGAAYSNNYDAEPASPAAGHDSPFFFQPRSLGSESQRPAAAAALPSGTGNPSSSPSFNPRKRAFAGPDGPQDASYEHGSESRPQSRRLSVLELCNDNGGPNATPGPFLLSQPASAATAATANIRAPNNPRPDTASGGLVSSASALAIVDSLSPVSSSSNSPLLTGVIASPGGTATPGAYAGTGRSGGQGEEELGRNRLSTSPQPSAAAAATTTKPFRFDISSVSPLSHHRTGSGGTTTATSFTHASTIHSTPSSSPSIGPRSPGDAGSSPGFPSRRAVSPLTDATATSSISRRTHGTGDGQHDQVRISVPPHATPALGMRV</sequence>
<keyword evidence="3" id="KW-0677">Repeat</keyword>